<proteinExistence type="predicted"/>
<evidence type="ECO:0000313" key="2">
    <source>
        <dbReference type="EMBL" id="AUI69645.1"/>
    </source>
</evidence>
<keyword evidence="3" id="KW-1185">Reference proteome</keyword>
<sequence>MQFQASLFDTPAPTETTETTETSNPKTSGVLILEWDTLCYETRYCLGDMAGNLNEKYITDVLAKQNADEVYDFVKLMLQDGLKRMSKNKVTLSFGAKDNTETLIN</sequence>
<dbReference type="EMBL" id="CP018889">
    <property type="protein sequence ID" value="AUI69645.1"/>
    <property type="molecule type" value="Genomic_DNA"/>
</dbReference>
<organism evidence="2 3">
    <name type="scientific">Beggiatoa leptomitoformis</name>
    <dbReference type="NCBI Taxonomy" id="288004"/>
    <lineage>
        <taxon>Bacteria</taxon>
        <taxon>Pseudomonadati</taxon>
        <taxon>Pseudomonadota</taxon>
        <taxon>Gammaproteobacteria</taxon>
        <taxon>Thiotrichales</taxon>
        <taxon>Thiotrichaceae</taxon>
        <taxon>Beggiatoa</taxon>
    </lineage>
</organism>
<gene>
    <name evidence="2" type="ORF">BLE401_13730</name>
</gene>
<protein>
    <submittedName>
        <fullName evidence="2">Uncharacterized protein</fullName>
    </submittedName>
</protein>
<dbReference type="RefSeq" id="WP_062152622.1">
    <property type="nucleotide sequence ID" value="NZ_CP012373.2"/>
</dbReference>
<name>A0A2N9YGY3_9GAMM</name>
<dbReference type="STRING" id="288004.AL038_10545"/>
<evidence type="ECO:0000313" key="3">
    <source>
        <dbReference type="Proteomes" id="UP000234271"/>
    </source>
</evidence>
<reference evidence="3" key="1">
    <citation type="submission" date="2016-12" db="EMBL/GenBank/DDBJ databases">
        <title>Complete Genome Sequence of Beggiatoa leptomitiformis D-401.</title>
        <authorList>
            <person name="Fomenkov A."/>
            <person name="Vincze T."/>
            <person name="Grabovich M."/>
            <person name="Anton B.P."/>
            <person name="Dubinina G."/>
            <person name="Orlova M."/>
            <person name="Belousova E."/>
            <person name="Roberts R.J."/>
        </authorList>
    </citation>
    <scope>NUCLEOTIDE SEQUENCE [LARGE SCALE GENOMIC DNA]</scope>
    <source>
        <strain evidence="3">D-401</strain>
    </source>
</reference>
<evidence type="ECO:0000256" key="1">
    <source>
        <dbReference type="SAM" id="MobiDB-lite"/>
    </source>
</evidence>
<dbReference type="Proteomes" id="UP000234271">
    <property type="component" value="Chromosome"/>
</dbReference>
<feature type="region of interest" description="Disordered" evidence="1">
    <location>
        <begin position="1"/>
        <end position="26"/>
    </location>
</feature>
<dbReference type="AlphaFoldDB" id="A0A2N9YGY3"/>
<accession>A0A2N9YGY3</accession>
<dbReference type="KEGG" id="blep:AL038_10545"/>